<organism evidence="2 3">
    <name type="scientific">candidate division TA06 bacterium 34_109</name>
    <dbReference type="NCBI Taxonomy" id="1635277"/>
    <lineage>
        <taxon>Bacteria</taxon>
        <taxon>Bacteria division TA06</taxon>
    </lineage>
</organism>
<comment type="caution">
    <text evidence="2">The sequence shown here is derived from an EMBL/GenBank/DDBJ whole genome shotgun (WGS) entry which is preliminary data.</text>
</comment>
<reference evidence="3" key="1">
    <citation type="journal article" date="2015" name="MBio">
        <title>Genome-Resolved Metagenomic Analysis Reveals Roles for Candidate Phyla and Other Microbial Community Members in Biogeochemical Transformations in Oil Reservoirs.</title>
        <authorList>
            <person name="Hu P."/>
            <person name="Tom L."/>
            <person name="Singh A."/>
            <person name="Thomas B.C."/>
            <person name="Baker B.J."/>
            <person name="Piceno Y.M."/>
            <person name="Andersen G.L."/>
            <person name="Banfield J.F."/>
        </authorList>
    </citation>
    <scope>NUCLEOTIDE SEQUENCE [LARGE SCALE GENOMIC DNA]</scope>
</reference>
<accession>A0A101I385</accession>
<dbReference type="Gene3D" id="2.60.120.260">
    <property type="entry name" value="Galactose-binding domain-like"/>
    <property type="match status" value="1"/>
</dbReference>
<evidence type="ECO:0008006" key="4">
    <source>
        <dbReference type="Google" id="ProtNLM"/>
    </source>
</evidence>
<dbReference type="EMBL" id="LGGX01000008">
    <property type="protein sequence ID" value="KUK87075.1"/>
    <property type="molecule type" value="Genomic_DNA"/>
</dbReference>
<evidence type="ECO:0000256" key="1">
    <source>
        <dbReference type="SAM" id="SignalP"/>
    </source>
</evidence>
<proteinExistence type="predicted"/>
<feature type="signal peptide" evidence="1">
    <location>
        <begin position="1"/>
        <end position="23"/>
    </location>
</feature>
<evidence type="ECO:0000313" key="3">
    <source>
        <dbReference type="Proteomes" id="UP000053467"/>
    </source>
</evidence>
<dbReference type="Proteomes" id="UP000053467">
    <property type="component" value="Unassembled WGS sequence"/>
</dbReference>
<sequence>MKKFFLLIFPILLIVSCNLGPQAEYGPDDTVKISGKCIDTDSTSYDDMEIGLWILSTESFLTDFFGLTPSTYTVTDSSGYYEFLRKGRDFTTSNGSTYKVAVMNYNTNLPLEPHTRIDFYPLNLENVVPDLKLWKANCSFSIDNGNVNFSFEGVESIGITDVDSYRFEVKAKIDGIGYNLWQKKISKGQTLSFPSYIFGGNQYLGWRILCEKKAPSDSDFGFIYMSETDTTSIPLTGYTLISLGKNSFREATPDTIKTLTDGGFGPYPSYSLSIGSTDVSWVVVDLGQVYDSIFSVVVYGITHNGESGKYYLILDEDTTDGWDEKIDSISMDETYFYFENLNKKARFVRIELSEMSNMGISGCREISVFKKN</sequence>
<name>A0A101I385_UNCT6</name>
<dbReference type="PATRIC" id="fig|1635277.3.peg.1039"/>
<protein>
    <recommendedName>
        <fullName evidence="4">F5/8 type C domain-containing protein</fullName>
    </recommendedName>
</protein>
<evidence type="ECO:0000313" key="2">
    <source>
        <dbReference type="EMBL" id="KUK87075.1"/>
    </source>
</evidence>
<keyword evidence="1" id="KW-0732">Signal</keyword>
<dbReference type="PROSITE" id="PS51257">
    <property type="entry name" value="PROKAR_LIPOPROTEIN"/>
    <property type="match status" value="1"/>
</dbReference>
<feature type="chain" id="PRO_5007097097" description="F5/8 type C domain-containing protein" evidence="1">
    <location>
        <begin position="24"/>
        <end position="372"/>
    </location>
</feature>
<gene>
    <name evidence="2" type="ORF">XE03_1025</name>
</gene>
<dbReference type="AlphaFoldDB" id="A0A101I385"/>